<feature type="transmembrane region" description="Helical" evidence="6">
    <location>
        <begin position="6"/>
        <end position="27"/>
    </location>
</feature>
<evidence type="ECO:0008006" key="9">
    <source>
        <dbReference type="Google" id="ProtNLM"/>
    </source>
</evidence>
<accession>A0A9J5X0M5</accession>
<keyword evidence="6" id="KW-1133">Transmembrane helix</keyword>
<protein>
    <recommendedName>
        <fullName evidence="9">S-protein homolog</fullName>
    </recommendedName>
</protein>
<dbReference type="GO" id="GO:0060320">
    <property type="term" value="P:rejection of self pollen"/>
    <property type="evidence" value="ECO:0007669"/>
    <property type="project" value="UniProtKB-KW"/>
</dbReference>
<evidence type="ECO:0000256" key="1">
    <source>
        <dbReference type="ARBA" id="ARBA00004613"/>
    </source>
</evidence>
<evidence type="ECO:0000313" key="7">
    <source>
        <dbReference type="EMBL" id="KAG5581729.1"/>
    </source>
</evidence>
<evidence type="ECO:0000256" key="2">
    <source>
        <dbReference type="ARBA" id="ARBA00005581"/>
    </source>
</evidence>
<keyword evidence="6" id="KW-0472">Membrane</keyword>
<keyword evidence="6" id="KW-0812">Transmembrane</keyword>
<sequence>MGHPSFITIILLLLLFVFPLGLIRGCFLYERYQVQIIDDLPSDSPQLKFHCASKQDDFGINFLSSTQNFTLSFCEHL</sequence>
<dbReference type="AlphaFoldDB" id="A0A9J5X0M5"/>
<evidence type="ECO:0000313" key="8">
    <source>
        <dbReference type="Proteomes" id="UP000824120"/>
    </source>
</evidence>
<comment type="caution">
    <text evidence="7">The sequence shown here is derived from an EMBL/GenBank/DDBJ whole genome shotgun (WGS) entry which is preliminary data.</text>
</comment>
<keyword evidence="3" id="KW-0713">Self-incompatibility</keyword>
<dbReference type="Proteomes" id="UP000824120">
    <property type="component" value="Chromosome 10"/>
</dbReference>
<dbReference type="Pfam" id="PF05938">
    <property type="entry name" value="Self-incomp_S1"/>
    <property type="match status" value="1"/>
</dbReference>
<keyword evidence="5" id="KW-0732">Signal</keyword>
<reference evidence="7 8" key="1">
    <citation type="submission" date="2020-09" db="EMBL/GenBank/DDBJ databases">
        <title>De no assembly of potato wild relative species, Solanum commersonii.</title>
        <authorList>
            <person name="Cho K."/>
        </authorList>
    </citation>
    <scope>NUCLEOTIDE SEQUENCE [LARGE SCALE GENOMIC DNA]</scope>
    <source>
        <strain evidence="7">LZ3.2</strain>
        <tissue evidence="7">Leaf</tissue>
    </source>
</reference>
<comment type="similarity">
    <text evidence="2">Belongs to the plant self-incompatibility (S1) protein family.</text>
</comment>
<dbReference type="GO" id="GO:0005576">
    <property type="term" value="C:extracellular region"/>
    <property type="evidence" value="ECO:0007669"/>
    <property type="project" value="UniProtKB-SubCell"/>
</dbReference>
<proteinExistence type="inferred from homology"/>
<evidence type="ECO:0000256" key="3">
    <source>
        <dbReference type="ARBA" id="ARBA00022471"/>
    </source>
</evidence>
<evidence type="ECO:0000256" key="6">
    <source>
        <dbReference type="SAM" id="Phobius"/>
    </source>
</evidence>
<organism evidence="7 8">
    <name type="scientific">Solanum commersonii</name>
    <name type="common">Commerson's wild potato</name>
    <name type="synonym">Commerson's nightshade</name>
    <dbReference type="NCBI Taxonomy" id="4109"/>
    <lineage>
        <taxon>Eukaryota</taxon>
        <taxon>Viridiplantae</taxon>
        <taxon>Streptophyta</taxon>
        <taxon>Embryophyta</taxon>
        <taxon>Tracheophyta</taxon>
        <taxon>Spermatophyta</taxon>
        <taxon>Magnoliopsida</taxon>
        <taxon>eudicotyledons</taxon>
        <taxon>Gunneridae</taxon>
        <taxon>Pentapetalae</taxon>
        <taxon>asterids</taxon>
        <taxon>lamiids</taxon>
        <taxon>Solanales</taxon>
        <taxon>Solanaceae</taxon>
        <taxon>Solanoideae</taxon>
        <taxon>Solaneae</taxon>
        <taxon>Solanum</taxon>
    </lineage>
</organism>
<keyword evidence="4" id="KW-0964">Secreted</keyword>
<dbReference type="InterPro" id="IPR010264">
    <property type="entry name" value="Self-incomp_S1"/>
</dbReference>
<gene>
    <name evidence="7" type="ORF">H5410_052356</name>
</gene>
<dbReference type="OrthoDB" id="1727555at2759"/>
<comment type="subcellular location">
    <subcellularLocation>
        <location evidence="1">Secreted</location>
    </subcellularLocation>
</comment>
<evidence type="ECO:0000256" key="4">
    <source>
        <dbReference type="ARBA" id="ARBA00022525"/>
    </source>
</evidence>
<dbReference type="EMBL" id="JACXVP010000010">
    <property type="protein sequence ID" value="KAG5581729.1"/>
    <property type="molecule type" value="Genomic_DNA"/>
</dbReference>
<evidence type="ECO:0000256" key="5">
    <source>
        <dbReference type="ARBA" id="ARBA00022729"/>
    </source>
</evidence>
<keyword evidence="8" id="KW-1185">Reference proteome</keyword>
<name>A0A9J5X0M5_SOLCO</name>